<gene>
    <name evidence="1" type="ORF">BpHYR1_018890</name>
</gene>
<comment type="caution">
    <text evidence="1">The sequence shown here is derived from an EMBL/GenBank/DDBJ whole genome shotgun (WGS) entry which is preliminary data.</text>
</comment>
<dbReference type="EMBL" id="REGN01004149">
    <property type="protein sequence ID" value="RNA18915.1"/>
    <property type="molecule type" value="Genomic_DNA"/>
</dbReference>
<organism evidence="1 2">
    <name type="scientific">Brachionus plicatilis</name>
    <name type="common">Marine rotifer</name>
    <name type="synonym">Brachionus muelleri</name>
    <dbReference type="NCBI Taxonomy" id="10195"/>
    <lineage>
        <taxon>Eukaryota</taxon>
        <taxon>Metazoa</taxon>
        <taxon>Spiralia</taxon>
        <taxon>Gnathifera</taxon>
        <taxon>Rotifera</taxon>
        <taxon>Eurotatoria</taxon>
        <taxon>Monogononta</taxon>
        <taxon>Pseudotrocha</taxon>
        <taxon>Ploima</taxon>
        <taxon>Brachionidae</taxon>
        <taxon>Brachionus</taxon>
    </lineage>
</organism>
<dbReference type="Proteomes" id="UP000276133">
    <property type="component" value="Unassembled WGS sequence"/>
</dbReference>
<proteinExistence type="predicted"/>
<evidence type="ECO:0000313" key="2">
    <source>
        <dbReference type="Proteomes" id="UP000276133"/>
    </source>
</evidence>
<sequence length="123" mass="14952">MISPKLFHFHYNIFSINKKNIISLRDFTKYFKILNLQKNGKFTQIFYFQIMKRKALDLIDRNDAIEKLNYSLINEILTSLATVTNILEYPRIFLMRLKKMLIKIESFFKKNEKYIYIIIPFVQ</sequence>
<evidence type="ECO:0000313" key="1">
    <source>
        <dbReference type="EMBL" id="RNA18915.1"/>
    </source>
</evidence>
<protein>
    <submittedName>
        <fullName evidence="1">Uncharacterized protein</fullName>
    </submittedName>
</protein>
<name>A0A3M7R6N7_BRAPC</name>
<reference evidence="1 2" key="1">
    <citation type="journal article" date="2018" name="Sci. Rep.">
        <title>Genomic signatures of local adaptation to the degree of environmental predictability in rotifers.</title>
        <authorList>
            <person name="Franch-Gras L."/>
            <person name="Hahn C."/>
            <person name="Garcia-Roger E.M."/>
            <person name="Carmona M.J."/>
            <person name="Serra M."/>
            <person name="Gomez A."/>
        </authorList>
    </citation>
    <scope>NUCLEOTIDE SEQUENCE [LARGE SCALE GENOMIC DNA]</scope>
    <source>
        <strain evidence="1">HYR1</strain>
    </source>
</reference>
<keyword evidence="2" id="KW-1185">Reference proteome</keyword>
<dbReference type="AlphaFoldDB" id="A0A3M7R6N7"/>
<accession>A0A3M7R6N7</accession>